<dbReference type="Proteomes" id="UP000625711">
    <property type="component" value="Unassembled WGS sequence"/>
</dbReference>
<sequence>MLYDFVSLKIHLITKDISTRVHIHAELKSMAGNISGRAPYSFETIIHTRYNEQFPFSDLVGKGQRAGGVMTNDLLITAGKLLNGREYSSARRTTDELLTTVSNWD</sequence>
<keyword evidence="2" id="KW-1185">Reference proteome</keyword>
<accession>A0A834MCC1</accession>
<name>A0A834MCC1_RHYFE</name>
<protein>
    <submittedName>
        <fullName evidence="1">Uncharacterized protein</fullName>
    </submittedName>
</protein>
<organism evidence="1 2">
    <name type="scientific">Rhynchophorus ferrugineus</name>
    <name type="common">Red palm weevil</name>
    <name type="synonym">Curculio ferrugineus</name>
    <dbReference type="NCBI Taxonomy" id="354439"/>
    <lineage>
        <taxon>Eukaryota</taxon>
        <taxon>Metazoa</taxon>
        <taxon>Ecdysozoa</taxon>
        <taxon>Arthropoda</taxon>
        <taxon>Hexapoda</taxon>
        <taxon>Insecta</taxon>
        <taxon>Pterygota</taxon>
        <taxon>Neoptera</taxon>
        <taxon>Endopterygota</taxon>
        <taxon>Coleoptera</taxon>
        <taxon>Polyphaga</taxon>
        <taxon>Cucujiformia</taxon>
        <taxon>Curculionidae</taxon>
        <taxon>Dryophthorinae</taxon>
        <taxon>Rhynchophorus</taxon>
    </lineage>
</organism>
<evidence type="ECO:0000313" key="1">
    <source>
        <dbReference type="EMBL" id="KAF7274755.1"/>
    </source>
</evidence>
<gene>
    <name evidence="1" type="ORF">GWI33_012574</name>
</gene>
<proteinExistence type="predicted"/>
<dbReference type="EMBL" id="JAACXV010012194">
    <property type="protein sequence ID" value="KAF7274755.1"/>
    <property type="molecule type" value="Genomic_DNA"/>
</dbReference>
<evidence type="ECO:0000313" key="2">
    <source>
        <dbReference type="Proteomes" id="UP000625711"/>
    </source>
</evidence>
<comment type="caution">
    <text evidence="1">The sequence shown here is derived from an EMBL/GenBank/DDBJ whole genome shotgun (WGS) entry which is preliminary data.</text>
</comment>
<dbReference type="AlphaFoldDB" id="A0A834MCC1"/>
<reference evidence="1" key="1">
    <citation type="submission" date="2020-08" db="EMBL/GenBank/DDBJ databases">
        <title>Genome sequencing and assembly of the red palm weevil Rhynchophorus ferrugineus.</title>
        <authorList>
            <person name="Dias G.B."/>
            <person name="Bergman C.M."/>
            <person name="Manee M."/>
        </authorList>
    </citation>
    <scope>NUCLEOTIDE SEQUENCE</scope>
    <source>
        <strain evidence="1">AA-2017</strain>
        <tissue evidence="1">Whole larva</tissue>
    </source>
</reference>